<dbReference type="EMBL" id="ML119668">
    <property type="protein sequence ID" value="RPA82841.1"/>
    <property type="molecule type" value="Genomic_DNA"/>
</dbReference>
<feature type="region of interest" description="Disordered" evidence="1">
    <location>
        <begin position="155"/>
        <end position="186"/>
    </location>
</feature>
<organism evidence="2 3">
    <name type="scientific">Ascobolus immersus RN42</name>
    <dbReference type="NCBI Taxonomy" id="1160509"/>
    <lineage>
        <taxon>Eukaryota</taxon>
        <taxon>Fungi</taxon>
        <taxon>Dikarya</taxon>
        <taxon>Ascomycota</taxon>
        <taxon>Pezizomycotina</taxon>
        <taxon>Pezizomycetes</taxon>
        <taxon>Pezizales</taxon>
        <taxon>Ascobolaceae</taxon>
        <taxon>Ascobolus</taxon>
    </lineage>
</organism>
<proteinExistence type="predicted"/>
<sequence>MSSHYTLSSLIRWLSNATRRLISWMRALFISRVEPEEVEPLIRYSNDTSFTGTFYTSPPLESPVVAKLEYLECKCDGQFKCRKPRAVKGAILREKTFKAPFKIVDDKGEEKEVLFTFHYSETSGSEVVHEGEYFFARLMPDEEEDTKSMKAIQLEREQDENGRRDDAIPHGAGSLDREVQEEEEPEIEGDKLMGKFGFIDWVEKTPPSVSPIRTLQYITQEIEGEPKLMAHFGDRATYFMRNYHYVINVLMELNEDCGEQLDPELKRVKEETQLITELLFGKIMDEGFRILKKDERRFSSYEADRVEEIPHIVRRIAWNNSG</sequence>
<evidence type="ECO:0000313" key="3">
    <source>
        <dbReference type="Proteomes" id="UP000275078"/>
    </source>
</evidence>
<dbReference type="Proteomes" id="UP000275078">
    <property type="component" value="Unassembled WGS sequence"/>
</dbReference>
<gene>
    <name evidence="2" type="ORF">BJ508DRAFT_343624</name>
</gene>
<accession>A0A3N4IF74</accession>
<name>A0A3N4IF74_ASCIM</name>
<reference evidence="2 3" key="1">
    <citation type="journal article" date="2018" name="Nat. Ecol. Evol.">
        <title>Pezizomycetes genomes reveal the molecular basis of ectomycorrhizal truffle lifestyle.</title>
        <authorList>
            <person name="Murat C."/>
            <person name="Payen T."/>
            <person name="Noel B."/>
            <person name="Kuo A."/>
            <person name="Morin E."/>
            <person name="Chen J."/>
            <person name="Kohler A."/>
            <person name="Krizsan K."/>
            <person name="Balestrini R."/>
            <person name="Da Silva C."/>
            <person name="Montanini B."/>
            <person name="Hainaut M."/>
            <person name="Levati E."/>
            <person name="Barry K.W."/>
            <person name="Belfiori B."/>
            <person name="Cichocki N."/>
            <person name="Clum A."/>
            <person name="Dockter R.B."/>
            <person name="Fauchery L."/>
            <person name="Guy J."/>
            <person name="Iotti M."/>
            <person name="Le Tacon F."/>
            <person name="Lindquist E.A."/>
            <person name="Lipzen A."/>
            <person name="Malagnac F."/>
            <person name="Mello A."/>
            <person name="Molinier V."/>
            <person name="Miyauchi S."/>
            <person name="Poulain J."/>
            <person name="Riccioni C."/>
            <person name="Rubini A."/>
            <person name="Sitrit Y."/>
            <person name="Splivallo R."/>
            <person name="Traeger S."/>
            <person name="Wang M."/>
            <person name="Zifcakova L."/>
            <person name="Wipf D."/>
            <person name="Zambonelli A."/>
            <person name="Paolocci F."/>
            <person name="Nowrousian M."/>
            <person name="Ottonello S."/>
            <person name="Baldrian P."/>
            <person name="Spatafora J.W."/>
            <person name="Henrissat B."/>
            <person name="Nagy L.G."/>
            <person name="Aury J.M."/>
            <person name="Wincker P."/>
            <person name="Grigoriev I.V."/>
            <person name="Bonfante P."/>
            <person name="Martin F.M."/>
        </authorList>
    </citation>
    <scope>NUCLEOTIDE SEQUENCE [LARGE SCALE GENOMIC DNA]</scope>
    <source>
        <strain evidence="2 3">RN42</strain>
    </source>
</reference>
<dbReference type="AlphaFoldDB" id="A0A3N4IF74"/>
<keyword evidence="3" id="KW-1185">Reference proteome</keyword>
<protein>
    <submittedName>
        <fullName evidence="2">Uncharacterized protein</fullName>
    </submittedName>
</protein>
<feature type="compositionally biased region" description="Basic and acidic residues" evidence="1">
    <location>
        <begin position="155"/>
        <end position="168"/>
    </location>
</feature>
<evidence type="ECO:0000313" key="2">
    <source>
        <dbReference type="EMBL" id="RPA82841.1"/>
    </source>
</evidence>
<evidence type="ECO:0000256" key="1">
    <source>
        <dbReference type="SAM" id="MobiDB-lite"/>
    </source>
</evidence>